<protein>
    <submittedName>
        <fullName evidence="1">Uncharacterized protein</fullName>
    </submittedName>
</protein>
<evidence type="ECO:0000313" key="1">
    <source>
        <dbReference type="EMBL" id="EFC99337.1"/>
    </source>
</evidence>
<gene>
    <name evidence="1" type="ORF">CLOSTHATH_02455</name>
</gene>
<name>D3AFR9_9FIRM</name>
<dbReference type="HOGENOM" id="CLU_3252630_0_0_9"/>
<evidence type="ECO:0000313" key="2">
    <source>
        <dbReference type="Proteomes" id="UP000004968"/>
    </source>
</evidence>
<organism evidence="1 2">
    <name type="scientific">Hungatella hathewayi DSM 13479</name>
    <dbReference type="NCBI Taxonomy" id="566550"/>
    <lineage>
        <taxon>Bacteria</taxon>
        <taxon>Bacillati</taxon>
        <taxon>Bacillota</taxon>
        <taxon>Clostridia</taxon>
        <taxon>Lachnospirales</taxon>
        <taxon>Lachnospiraceae</taxon>
        <taxon>Hungatella</taxon>
    </lineage>
</organism>
<accession>D3AFR9</accession>
<reference evidence="1 2" key="1">
    <citation type="submission" date="2010-01" db="EMBL/GenBank/DDBJ databases">
        <authorList>
            <person name="Weinstock G."/>
            <person name="Sodergren E."/>
            <person name="Clifton S."/>
            <person name="Fulton L."/>
            <person name="Fulton B."/>
            <person name="Courtney L."/>
            <person name="Fronick C."/>
            <person name="Harrison M."/>
            <person name="Strong C."/>
            <person name="Farmer C."/>
            <person name="Delahaunty K."/>
            <person name="Markovic C."/>
            <person name="Hall O."/>
            <person name="Minx P."/>
            <person name="Tomlinson C."/>
            <person name="Mitreva M."/>
            <person name="Nelson J."/>
            <person name="Hou S."/>
            <person name="Wollam A."/>
            <person name="Pepin K.H."/>
            <person name="Johnson M."/>
            <person name="Bhonagiri V."/>
            <person name="Nash W.E."/>
            <person name="Warren W."/>
            <person name="Chinwalla A."/>
            <person name="Mardis E.R."/>
            <person name="Wilson R.K."/>
        </authorList>
    </citation>
    <scope>NUCLEOTIDE SEQUENCE [LARGE SCALE GENOMIC DNA]</scope>
    <source>
        <strain evidence="1 2">DSM 13479</strain>
    </source>
</reference>
<sequence length="42" mass="5239">MRFYLNTGDYRQVIPRFLDKLSNFCIFYKKLLQFKKRYAILS</sequence>
<dbReference type="AlphaFoldDB" id="D3AFR9"/>
<comment type="caution">
    <text evidence="1">The sequence shown here is derived from an EMBL/GenBank/DDBJ whole genome shotgun (WGS) entry which is preliminary data.</text>
</comment>
<proteinExistence type="predicted"/>
<dbReference type="EMBL" id="ACIO01000191">
    <property type="protein sequence ID" value="EFC99337.1"/>
    <property type="molecule type" value="Genomic_DNA"/>
</dbReference>
<dbReference type="Proteomes" id="UP000004968">
    <property type="component" value="Unassembled WGS sequence"/>
</dbReference>